<reference evidence="2" key="2">
    <citation type="journal article" date="2015" name="Fish Shellfish Immunol.">
        <title>Early steps in the European eel (Anguilla anguilla)-Vibrio vulnificus interaction in the gills: Role of the RtxA13 toxin.</title>
        <authorList>
            <person name="Callol A."/>
            <person name="Pajuelo D."/>
            <person name="Ebbesson L."/>
            <person name="Teles M."/>
            <person name="MacKenzie S."/>
            <person name="Amaro C."/>
        </authorList>
    </citation>
    <scope>NUCLEOTIDE SEQUENCE</scope>
</reference>
<dbReference type="EMBL" id="GBXM01062998">
    <property type="protein sequence ID" value="JAH45579.1"/>
    <property type="molecule type" value="Transcribed_RNA"/>
</dbReference>
<keyword evidence="1" id="KW-1133">Transmembrane helix</keyword>
<sequence>MMILVPYANFDIFLIFCFYNFCSFIK</sequence>
<reference evidence="2" key="1">
    <citation type="submission" date="2014-11" db="EMBL/GenBank/DDBJ databases">
        <authorList>
            <person name="Amaro Gonzalez C."/>
        </authorList>
    </citation>
    <scope>NUCLEOTIDE SEQUENCE</scope>
</reference>
<dbReference type="AlphaFoldDB" id="A0A0E9SW33"/>
<accession>A0A0E9SW33</accession>
<feature type="transmembrane region" description="Helical" evidence="1">
    <location>
        <begin position="6"/>
        <end position="25"/>
    </location>
</feature>
<protein>
    <submittedName>
        <fullName evidence="2">Uncharacterized protein</fullName>
    </submittedName>
</protein>
<proteinExistence type="predicted"/>
<organism evidence="2">
    <name type="scientific">Anguilla anguilla</name>
    <name type="common">European freshwater eel</name>
    <name type="synonym">Muraena anguilla</name>
    <dbReference type="NCBI Taxonomy" id="7936"/>
    <lineage>
        <taxon>Eukaryota</taxon>
        <taxon>Metazoa</taxon>
        <taxon>Chordata</taxon>
        <taxon>Craniata</taxon>
        <taxon>Vertebrata</taxon>
        <taxon>Euteleostomi</taxon>
        <taxon>Actinopterygii</taxon>
        <taxon>Neopterygii</taxon>
        <taxon>Teleostei</taxon>
        <taxon>Anguilliformes</taxon>
        <taxon>Anguillidae</taxon>
        <taxon>Anguilla</taxon>
    </lineage>
</organism>
<keyword evidence="1" id="KW-0472">Membrane</keyword>
<keyword evidence="1" id="KW-0812">Transmembrane</keyword>
<evidence type="ECO:0000256" key="1">
    <source>
        <dbReference type="SAM" id="Phobius"/>
    </source>
</evidence>
<evidence type="ECO:0000313" key="2">
    <source>
        <dbReference type="EMBL" id="JAH45579.1"/>
    </source>
</evidence>
<name>A0A0E9SW33_ANGAN</name>